<evidence type="ECO:0000256" key="1">
    <source>
        <dbReference type="ARBA" id="ARBA00004123"/>
    </source>
</evidence>
<keyword evidence="3" id="KW-0805">Transcription regulation</keyword>
<dbReference type="InterPro" id="IPR019340">
    <property type="entry name" value="Histone_AcTrfase_su3"/>
</dbReference>
<keyword evidence="9" id="KW-1185">Reference proteome</keyword>
<keyword evidence="5" id="KW-0539">Nucleus</keyword>
<evidence type="ECO:0000256" key="5">
    <source>
        <dbReference type="ARBA" id="ARBA00023242"/>
    </source>
</evidence>
<comment type="caution">
    <text evidence="8">The sequence shown here is derived from an EMBL/GenBank/DDBJ whole genome shotgun (WGS) entry which is preliminary data.</text>
</comment>
<dbReference type="GO" id="GO:0006357">
    <property type="term" value="P:regulation of transcription by RNA polymerase II"/>
    <property type="evidence" value="ECO:0007669"/>
    <property type="project" value="TreeGrafter"/>
</dbReference>
<dbReference type="Proteomes" id="UP000886998">
    <property type="component" value="Unassembled WGS sequence"/>
</dbReference>
<comment type="similarity">
    <text evidence="2">Belongs to the NGG1 family.</text>
</comment>
<dbReference type="AlphaFoldDB" id="A0A8X6YJU3"/>
<reference evidence="8" key="1">
    <citation type="submission" date="2020-08" db="EMBL/GenBank/DDBJ databases">
        <title>Multicomponent nature underlies the extraordinary mechanical properties of spider dragline silk.</title>
        <authorList>
            <person name="Kono N."/>
            <person name="Nakamura H."/>
            <person name="Mori M."/>
            <person name="Yoshida Y."/>
            <person name="Ohtoshi R."/>
            <person name="Malay A.D."/>
            <person name="Moran D.A.P."/>
            <person name="Tomita M."/>
            <person name="Numata K."/>
            <person name="Arakawa K."/>
        </authorList>
    </citation>
    <scope>NUCLEOTIDE SEQUENCE</scope>
</reference>
<evidence type="ECO:0000256" key="7">
    <source>
        <dbReference type="SAM" id="MobiDB-lite"/>
    </source>
</evidence>
<name>A0A8X6YJU3_9ARAC</name>
<proteinExistence type="inferred from homology"/>
<comment type="subcellular location">
    <subcellularLocation>
        <location evidence="1">Nucleus</location>
    </subcellularLocation>
</comment>
<evidence type="ECO:0000256" key="3">
    <source>
        <dbReference type="ARBA" id="ARBA00023015"/>
    </source>
</evidence>
<feature type="coiled-coil region" evidence="6">
    <location>
        <begin position="85"/>
        <end position="154"/>
    </location>
</feature>
<dbReference type="PANTHER" id="PTHR13556">
    <property type="entry name" value="TRANSCRIPTIONAL ADAPTER 3-RELATED"/>
    <property type="match status" value="1"/>
</dbReference>
<dbReference type="Pfam" id="PF10198">
    <property type="entry name" value="Ada3"/>
    <property type="match status" value="1"/>
</dbReference>
<sequence length="159" mass="18345">MKENLMTHSDNIMTEDCDDDVVQRTNPDTVQEPTVADNSLEERMCAASVTAGLLEPDEEESKSEDDEITQELKKIQAALIPVQEYNRIQREMLLALAKAEMAKQEVKKKLQEHDAKVMEIYRTVAAARENKTLNKKLEDQVKKILRERKKLEEKLSEMQ</sequence>
<keyword evidence="6" id="KW-0175">Coiled coil</keyword>
<protein>
    <submittedName>
        <fullName evidence="8">Transcriptional adapter 3</fullName>
    </submittedName>
</protein>
<dbReference type="GO" id="GO:0005634">
    <property type="term" value="C:nucleus"/>
    <property type="evidence" value="ECO:0007669"/>
    <property type="project" value="UniProtKB-SubCell"/>
</dbReference>
<evidence type="ECO:0000313" key="8">
    <source>
        <dbReference type="EMBL" id="GFY72058.1"/>
    </source>
</evidence>
<gene>
    <name evidence="8" type="primary">TADA3</name>
    <name evidence="8" type="ORF">TNIN_87281</name>
</gene>
<accession>A0A8X6YJU3</accession>
<evidence type="ECO:0000313" key="9">
    <source>
        <dbReference type="Proteomes" id="UP000886998"/>
    </source>
</evidence>
<evidence type="ECO:0000256" key="4">
    <source>
        <dbReference type="ARBA" id="ARBA00023163"/>
    </source>
</evidence>
<evidence type="ECO:0000256" key="6">
    <source>
        <dbReference type="SAM" id="Coils"/>
    </source>
</evidence>
<dbReference type="GO" id="GO:0000124">
    <property type="term" value="C:SAGA complex"/>
    <property type="evidence" value="ECO:0007669"/>
    <property type="project" value="TreeGrafter"/>
</dbReference>
<dbReference type="OrthoDB" id="1232at2759"/>
<dbReference type="GO" id="GO:0003713">
    <property type="term" value="F:transcription coactivator activity"/>
    <property type="evidence" value="ECO:0007669"/>
    <property type="project" value="TreeGrafter"/>
</dbReference>
<dbReference type="PANTHER" id="PTHR13556:SF2">
    <property type="entry name" value="TRANSCRIPTIONAL ADAPTER 3"/>
    <property type="match status" value="1"/>
</dbReference>
<evidence type="ECO:0000256" key="2">
    <source>
        <dbReference type="ARBA" id="ARBA00005330"/>
    </source>
</evidence>
<feature type="compositionally biased region" description="Polar residues" evidence="7">
    <location>
        <begin position="1"/>
        <end position="12"/>
    </location>
</feature>
<feature type="region of interest" description="Disordered" evidence="7">
    <location>
        <begin position="1"/>
        <end position="25"/>
    </location>
</feature>
<dbReference type="EMBL" id="BMAV01019239">
    <property type="protein sequence ID" value="GFY72058.1"/>
    <property type="molecule type" value="Genomic_DNA"/>
</dbReference>
<keyword evidence="4" id="KW-0804">Transcription</keyword>
<organism evidence="8 9">
    <name type="scientific">Trichonephila inaurata madagascariensis</name>
    <dbReference type="NCBI Taxonomy" id="2747483"/>
    <lineage>
        <taxon>Eukaryota</taxon>
        <taxon>Metazoa</taxon>
        <taxon>Ecdysozoa</taxon>
        <taxon>Arthropoda</taxon>
        <taxon>Chelicerata</taxon>
        <taxon>Arachnida</taxon>
        <taxon>Araneae</taxon>
        <taxon>Araneomorphae</taxon>
        <taxon>Entelegynae</taxon>
        <taxon>Araneoidea</taxon>
        <taxon>Nephilidae</taxon>
        <taxon>Trichonephila</taxon>
        <taxon>Trichonephila inaurata</taxon>
    </lineage>
</organism>